<evidence type="ECO:0000313" key="6">
    <source>
        <dbReference type="Proteomes" id="UP000622797"/>
    </source>
</evidence>
<feature type="repeat" description="ANK" evidence="3">
    <location>
        <begin position="1133"/>
        <end position="1155"/>
    </location>
</feature>
<dbReference type="InterPro" id="IPR050889">
    <property type="entry name" value="Dendritic_Spine_Reg/Scaffold"/>
</dbReference>
<dbReference type="Proteomes" id="UP000622797">
    <property type="component" value="Unassembled WGS sequence"/>
</dbReference>
<dbReference type="Pfam" id="PF12796">
    <property type="entry name" value="Ank_2"/>
    <property type="match status" value="5"/>
</dbReference>
<dbReference type="OrthoDB" id="21416at2759"/>
<dbReference type="InterPro" id="IPR056884">
    <property type="entry name" value="NPHP3-like_N"/>
</dbReference>
<reference evidence="5" key="2">
    <citation type="submission" date="2020-05" db="EMBL/GenBank/DDBJ databases">
        <authorList>
            <person name="Kim H.-S."/>
            <person name="Proctor R.H."/>
            <person name="Brown D.W."/>
        </authorList>
    </citation>
    <scope>NUCLEOTIDE SEQUENCE</scope>
    <source>
        <strain evidence="5">NRRL 20472</strain>
    </source>
</reference>
<evidence type="ECO:0000256" key="1">
    <source>
        <dbReference type="ARBA" id="ARBA00022737"/>
    </source>
</evidence>
<dbReference type="PROSITE" id="PS50088">
    <property type="entry name" value="ANK_REPEAT"/>
    <property type="match status" value="10"/>
</dbReference>
<dbReference type="Gene3D" id="1.25.40.20">
    <property type="entry name" value="Ankyrin repeat-containing domain"/>
    <property type="match status" value="8"/>
</dbReference>
<feature type="repeat" description="ANK" evidence="3">
    <location>
        <begin position="578"/>
        <end position="610"/>
    </location>
</feature>
<name>A0A8H4XDM4_9HYPO</name>
<keyword evidence="2 3" id="KW-0040">ANK repeat</keyword>
<feature type="repeat" description="ANK" evidence="3">
    <location>
        <begin position="901"/>
        <end position="947"/>
    </location>
</feature>
<organism evidence="5 6">
    <name type="scientific">Fusarium sarcochroum</name>
    <dbReference type="NCBI Taxonomy" id="1208366"/>
    <lineage>
        <taxon>Eukaryota</taxon>
        <taxon>Fungi</taxon>
        <taxon>Dikarya</taxon>
        <taxon>Ascomycota</taxon>
        <taxon>Pezizomycotina</taxon>
        <taxon>Sordariomycetes</taxon>
        <taxon>Hypocreomycetidae</taxon>
        <taxon>Hypocreales</taxon>
        <taxon>Nectriaceae</taxon>
        <taxon>Fusarium</taxon>
        <taxon>Fusarium lateritium species complex</taxon>
    </lineage>
</organism>
<dbReference type="PANTHER" id="PTHR24166">
    <property type="entry name" value="ROLLING PEBBLES, ISOFORM B"/>
    <property type="match status" value="1"/>
</dbReference>
<keyword evidence="1" id="KW-0677">Repeat</keyword>
<accession>A0A8H4XDM4</accession>
<keyword evidence="6" id="KW-1185">Reference proteome</keyword>
<sequence length="2039" mass="225963">MCTSCSCFTTNSSQLARLNLQTSTIDMSASPSSASWGGDSLADVDDDLVVVDRDDVSNYNPGQILPLAPKNIEKIRSWLQPTAYDDVGGEYRKHTTSHLAGTGAWLTSSTTYQQWLQSDNCPVLLFFFRQIIEANHECRALLRDWLDQLLDYSPPLQQKLGAYKKSIDSISTDDLWKDLKLALAQLPDKVFCVADALDEMDRGNDAFLKDLEPLRVTPCLHLRLEESHVDRDISTYVQHTLGHSSIPQEKWKVIADAVPGRANGLFLYAKLAMDAFLEPGADIDQVLSQLPADLNALYTDLLGEHAQRSGVAPEIQHLILQVVTHTTRPLRLIEIADMIMVTSPDGATRDMKATKDLIRVACGPLLEILADEIVSVIHHSFTEYLKGATRFDAGSGYPILRMGPTHAELSQICMRYLEAGTMDSSLVQRRVAGLESPISEFNDEITGAKRRLKHPFFDYAAKSWSVHAHKSEASGYDQTDPNKQILGFFQNDRIVDAWVCKEIPNDSYSRCSPATPLHVVCKAGLASCAKELLETAVLESHDNNGCTPLSYAAQYNHVNVMRVLLDAGAEPDKHCASTGLKPLHLAAERNHSEAARTLLEAGVDPLTPEKNGEHGWSYFDDYRFEDWSTAGNTPLMYACQNGHLETVDVFLQFIRDIDTIHKALAWAFDSEKNKVAARIMQYPGVDINATVNGDTPLLLACGKLDVLMVESLLKVGADPNIGCEWYEEALERFGGMESGGKESGGKRKIEPTYTCLHILCGVKGAGKFDWTDSDNDRDSDALRSILLLLIEAGADVHRRTATGQTALHGASHSPLLTRLLLDAGADPNVADEAGRAPLHLAVGNDIIPILVEHGKADVNLPEANGQTPLLYYLKHRFKGKVGKFGETLLEHGADCNATDEKGNGPLHLAMNFNSHDPDDSMGLTLWRNNEVLKPLLDAGADINAVDPRGGTFLFRMCSRKLSETEIKDLIERGASPFARDFEGRTILHEQVKHEITSQLEFFVRLGLDIKAVDHHGNGLLHELALQDIENENPHRWPRSVSNWKHLVDMGLDLDQKNHAGRTPLHMLCVTNTHGYRFSPSETLPIDFVVARVKDVNISDYAGLTPLHMAATGGEFCVKKLLDAGADPAAVSHEGLTPLHLAARCKESNIVGLLLDALRAKMPAVIEGSPSIPIKGVDAQTFDGKPLTPLFYACRSGRPETVQLLLEAGADAKLARVFEACAGFEEEDERWKNLHPSTDGYRNGSAVAIKLNDTSRPRSWSEKTHGLAVNDTGRLEEVLDMIVKPGLDLLSVDGSELHNNFFFQALNNGRNYTAMCFERALDKLGISPLTGVSVLLQSKLLNAMSQTLEVASAQMLRDADLIRGGNKDKWLSLHYQTQRQDFLVEKLPHLGVDLLVPSSSHDDGRPCVLATLVRHGMTSLVDRIGTDLAKSRLQTGEWHAFGDESQPGLWLAKRDLSGVRPTVVGQEPLILEAVWRELPNMNMLQLLVNKFKVDINEPHYTAIFAYGAHREIRPSSSALLHVAKGECWWHVHQALPYLLEKGADMEIRDGKGKPPLQMAITHTRGLYSREAAEMLIRAGADVNVSDNDGQSCLSCASQDMEMVGLLIEHGATVTAAALFAAIENDNLPLLSKFLSGGADPNMRPDALYETEDAKRHRLAIQHEAMHPLTGHIEKHEEFPLFHAAKKNKTEVAKMLLDYGAHPFAKFTKLTKKKRDEDDLEWKVKETKECSILHELIFLDSRVDYFLNHPGLDVNHRAPEGCTLLHAACQSRDGPDAILDDEKEENEQVSIFRALIDAGADIQAQDNHGRNVLHCIAMSRTCKQYKKSAAYVLEKAPSLADQPDCEGKTPLYYATELSRKEEDHDIVNKMLEAGADPFVVSNDGDNLLHVLAPYLKDKDARILFKRLVDWGLDVNHRNNLGEMPIFAFYNRPEDECHPRLLDGTDSMGKITDGEPLELKYKRKRQSANSLLKELGIDFFARDNKGRGLLHVVAGNLVEKFEELMEMGLDTKLEDNEQKTPLDVAAACENQEVLALFEKKKN</sequence>
<dbReference type="Pfam" id="PF24883">
    <property type="entry name" value="NPHP3_N"/>
    <property type="match status" value="1"/>
</dbReference>
<feature type="repeat" description="ANK" evidence="3">
    <location>
        <begin position="692"/>
        <end position="724"/>
    </location>
</feature>
<dbReference type="PANTHER" id="PTHR24166:SF48">
    <property type="entry name" value="PROTEIN VAPYRIN"/>
    <property type="match status" value="1"/>
</dbReference>
<comment type="caution">
    <text evidence="5">The sequence shown here is derived from an EMBL/GenBank/DDBJ whole genome shotgun (WGS) entry which is preliminary data.</text>
</comment>
<feature type="repeat" description="ANK" evidence="3">
    <location>
        <begin position="630"/>
        <end position="662"/>
    </location>
</feature>
<feature type="repeat" description="ANK" evidence="3">
    <location>
        <begin position="1101"/>
        <end position="1132"/>
    </location>
</feature>
<dbReference type="PRINTS" id="PR01415">
    <property type="entry name" value="ANKYRIN"/>
</dbReference>
<reference evidence="5" key="1">
    <citation type="journal article" date="2020" name="BMC Genomics">
        <title>Correction to: Identification and distribution of gene clusters required for synthesis of sphingolipid metabolism inhibitors in diverse species of the filamentous fungus Fusarium.</title>
        <authorList>
            <person name="Kim H.S."/>
            <person name="Lohmar J.M."/>
            <person name="Busman M."/>
            <person name="Brown D.W."/>
            <person name="Naumann T.A."/>
            <person name="Divon H.H."/>
            <person name="Lysoe E."/>
            <person name="Uhlig S."/>
            <person name="Proctor R.H."/>
        </authorList>
    </citation>
    <scope>NUCLEOTIDE SEQUENCE</scope>
    <source>
        <strain evidence="5">NRRL 20472</strain>
    </source>
</reference>
<protein>
    <recommendedName>
        <fullName evidence="4">Nephrocystin 3-like N-terminal domain-containing protein</fullName>
    </recommendedName>
</protein>
<gene>
    <name evidence="5" type="ORF">FSARC_2629</name>
</gene>
<evidence type="ECO:0000256" key="2">
    <source>
        <dbReference type="ARBA" id="ARBA00023043"/>
    </source>
</evidence>
<dbReference type="InterPro" id="IPR036770">
    <property type="entry name" value="Ankyrin_rpt-contain_sf"/>
</dbReference>
<evidence type="ECO:0000259" key="4">
    <source>
        <dbReference type="Pfam" id="PF24883"/>
    </source>
</evidence>
<feature type="repeat" description="ANK" evidence="3">
    <location>
        <begin position="1550"/>
        <end position="1586"/>
    </location>
</feature>
<dbReference type="EMBL" id="JABEXW010000128">
    <property type="protein sequence ID" value="KAF4970309.1"/>
    <property type="molecule type" value="Genomic_DNA"/>
</dbReference>
<dbReference type="Pfam" id="PF00023">
    <property type="entry name" value="Ank"/>
    <property type="match status" value="1"/>
</dbReference>
<feature type="repeat" description="ANK" evidence="3">
    <location>
        <begin position="1844"/>
        <end position="1880"/>
    </location>
</feature>
<evidence type="ECO:0000256" key="3">
    <source>
        <dbReference type="PROSITE-ProRule" id="PRU00023"/>
    </source>
</evidence>
<dbReference type="SUPFAM" id="SSF48403">
    <property type="entry name" value="Ankyrin repeat"/>
    <property type="match status" value="5"/>
</dbReference>
<feature type="repeat" description="ANK" evidence="3">
    <location>
        <begin position="544"/>
        <end position="576"/>
    </location>
</feature>
<dbReference type="InterPro" id="IPR002110">
    <property type="entry name" value="Ankyrin_rpt"/>
</dbReference>
<evidence type="ECO:0000313" key="5">
    <source>
        <dbReference type="EMBL" id="KAF4970309.1"/>
    </source>
</evidence>
<feature type="repeat" description="ANK" evidence="3">
    <location>
        <begin position="1184"/>
        <end position="1216"/>
    </location>
</feature>
<dbReference type="SMART" id="SM00248">
    <property type="entry name" value="ANK"/>
    <property type="match status" value="21"/>
</dbReference>
<dbReference type="PROSITE" id="PS50297">
    <property type="entry name" value="ANK_REP_REGION"/>
    <property type="match status" value="7"/>
</dbReference>
<proteinExistence type="predicted"/>
<feature type="domain" description="Nephrocystin 3-like N-terminal" evidence="4">
    <location>
        <begin position="100"/>
        <end position="212"/>
    </location>
</feature>